<evidence type="ECO:0000313" key="8">
    <source>
        <dbReference type="Proteomes" id="UP001139384"/>
    </source>
</evidence>
<dbReference type="Pfam" id="PF02384">
    <property type="entry name" value="N6_Mtase"/>
    <property type="match status" value="1"/>
</dbReference>
<dbReference type="PANTHER" id="PTHR33841">
    <property type="entry name" value="DNA METHYLTRANSFERASE YEEA-RELATED"/>
    <property type="match status" value="1"/>
</dbReference>
<keyword evidence="8" id="KW-1185">Reference proteome</keyword>
<evidence type="ECO:0000259" key="6">
    <source>
        <dbReference type="Pfam" id="PF02384"/>
    </source>
</evidence>
<dbReference type="EMBL" id="JAKEIP010000005">
    <property type="protein sequence ID" value="MCF1592470.1"/>
    <property type="molecule type" value="Genomic_DNA"/>
</dbReference>
<feature type="compositionally biased region" description="Basic and acidic residues" evidence="5">
    <location>
        <begin position="247"/>
        <end position="268"/>
    </location>
</feature>
<dbReference type="EC" id="2.1.1.72" evidence="1"/>
<comment type="catalytic activity">
    <reaction evidence="4">
        <text>a 2'-deoxyadenosine in DNA + S-adenosyl-L-methionine = an N(6)-methyl-2'-deoxyadenosine in DNA + S-adenosyl-L-homocysteine + H(+)</text>
        <dbReference type="Rhea" id="RHEA:15197"/>
        <dbReference type="Rhea" id="RHEA-COMP:12418"/>
        <dbReference type="Rhea" id="RHEA-COMP:12419"/>
        <dbReference type="ChEBI" id="CHEBI:15378"/>
        <dbReference type="ChEBI" id="CHEBI:57856"/>
        <dbReference type="ChEBI" id="CHEBI:59789"/>
        <dbReference type="ChEBI" id="CHEBI:90615"/>
        <dbReference type="ChEBI" id="CHEBI:90616"/>
        <dbReference type="EC" id="2.1.1.72"/>
    </reaction>
</comment>
<accession>A0A9X1PS18</accession>
<dbReference type="GO" id="GO:0003677">
    <property type="term" value="F:DNA binding"/>
    <property type="evidence" value="ECO:0007669"/>
    <property type="project" value="InterPro"/>
</dbReference>
<dbReference type="Proteomes" id="UP001139384">
    <property type="component" value="Unassembled WGS sequence"/>
</dbReference>
<dbReference type="PANTHER" id="PTHR33841:SF1">
    <property type="entry name" value="DNA METHYLTRANSFERASE A"/>
    <property type="match status" value="1"/>
</dbReference>
<evidence type="ECO:0000256" key="5">
    <source>
        <dbReference type="SAM" id="MobiDB-lite"/>
    </source>
</evidence>
<reference evidence="7" key="1">
    <citation type="submission" date="2022-01" db="EMBL/GenBank/DDBJ databases">
        <title>Draft Genome Sequences of Seven Type Strains of the Genus Streptomyces.</title>
        <authorList>
            <person name="Aziz S."/>
            <person name="Coretto E."/>
            <person name="Chronakova A."/>
            <person name="Sproer C."/>
            <person name="Huber K."/>
            <person name="Nouioui I."/>
            <person name="Gross H."/>
        </authorList>
    </citation>
    <scope>NUCLEOTIDE SEQUENCE</scope>
    <source>
        <strain evidence="7">DSM 103493</strain>
    </source>
</reference>
<gene>
    <name evidence="7" type="ORF">L0P92_02645</name>
</gene>
<keyword evidence="3" id="KW-0808">Transferase</keyword>
<dbReference type="GO" id="GO:0009007">
    <property type="term" value="F:site-specific DNA-methyltransferase (adenine-specific) activity"/>
    <property type="evidence" value="ECO:0007669"/>
    <property type="project" value="UniProtKB-EC"/>
</dbReference>
<dbReference type="InterPro" id="IPR029063">
    <property type="entry name" value="SAM-dependent_MTases_sf"/>
</dbReference>
<feature type="region of interest" description="Disordered" evidence="5">
    <location>
        <begin position="244"/>
        <end position="268"/>
    </location>
</feature>
<dbReference type="InterPro" id="IPR050953">
    <property type="entry name" value="N4_N6_ade-DNA_methylase"/>
</dbReference>
<protein>
    <recommendedName>
        <fullName evidence="1">site-specific DNA-methyltransferase (adenine-specific)</fullName>
        <ecNumber evidence="1">2.1.1.72</ecNumber>
    </recommendedName>
</protein>
<feature type="domain" description="DNA methylase adenine-specific" evidence="6">
    <location>
        <begin position="110"/>
        <end position="217"/>
    </location>
</feature>
<dbReference type="Gene3D" id="3.40.50.150">
    <property type="entry name" value="Vaccinia Virus protein VP39"/>
    <property type="match status" value="1"/>
</dbReference>
<organism evidence="7 8">
    <name type="scientific">Streptomyces muensis</name>
    <dbReference type="NCBI Taxonomy" id="1077944"/>
    <lineage>
        <taxon>Bacteria</taxon>
        <taxon>Bacillati</taxon>
        <taxon>Actinomycetota</taxon>
        <taxon>Actinomycetes</taxon>
        <taxon>Kitasatosporales</taxon>
        <taxon>Streptomycetaceae</taxon>
        <taxon>Streptomyces</taxon>
    </lineage>
</organism>
<dbReference type="GO" id="GO:0008170">
    <property type="term" value="F:N-methyltransferase activity"/>
    <property type="evidence" value="ECO:0007669"/>
    <property type="project" value="InterPro"/>
</dbReference>
<dbReference type="PRINTS" id="PR00507">
    <property type="entry name" value="N12N6MTFRASE"/>
</dbReference>
<dbReference type="InterPro" id="IPR003356">
    <property type="entry name" value="DNA_methylase_A-5"/>
</dbReference>
<evidence type="ECO:0000313" key="7">
    <source>
        <dbReference type="EMBL" id="MCF1592470.1"/>
    </source>
</evidence>
<dbReference type="GO" id="GO:0032259">
    <property type="term" value="P:methylation"/>
    <property type="evidence" value="ECO:0007669"/>
    <property type="project" value="UniProtKB-KW"/>
</dbReference>
<dbReference type="SUPFAM" id="SSF53335">
    <property type="entry name" value="S-adenosyl-L-methionine-dependent methyltransferases"/>
    <property type="match status" value="1"/>
</dbReference>
<dbReference type="RefSeq" id="WP_234760775.1">
    <property type="nucleotide sequence ID" value="NZ_JAKEIP010000005.1"/>
</dbReference>
<evidence type="ECO:0000256" key="3">
    <source>
        <dbReference type="ARBA" id="ARBA00022679"/>
    </source>
</evidence>
<keyword evidence="2 7" id="KW-0489">Methyltransferase</keyword>
<name>A0A9X1PS18_STRM4</name>
<evidence type="ECO:0000256" key="1">
    <source>
        <dbReference type="ARBA" id="ARBA00011900"/>
    </source>
</evidence>
<evidence type="ECO:0000256" key="4">
    <source>
        <dbReference type="ARBA" id="ARBA00047942"/>
    </source>
</evidence>
<proteinExistence type="predicted"/>
<evidence type="ECO:0000256" key="2">
    <source>
        <dbReference type="ARBA" id="ARBA00022603"/>
    </source>
</evidence>
<sequence length="268" mass="29151">MTVTPEAALAACARAAEAHAQSVEWRPALQYTIRSLIDRLAEAKQLPPPKLERPHVQAAEDALDTLGPLEGWHVLDIGEVNQQLLELTVARHPDGTVTVNKKGLGARATLGSWYTPPEVAEAMCRLSIGPQLDRLAQHPDPGNLLQVLSIDPACGAGVFLIEAARLIAGRLAERISGISPAPAVHMKYALPVVMRECIFGVDIDPVAVDLARMALWLEIDGREPFDFMDRNVIVGNALDDEMPPAFTERRGDLPTAAERRGAWDEAHH</sequence>
<comment type="caution">
    <text evidence="7">The sequence shown here is derived from an EMBL/GenBank/DDBJ whole genome shotgun (WGS) entry which is preliminary data.</text>
</comment>
<dbReference type="AlphaFoldDB" id="A0A9X1PS18"/>